<organism evidence="2">
    <name type="scientific">mine drainage metagenome</name>
    <dbReference type="NCBI Taxonomy" id="410659"/>
    <lineage>
        <taxon>unclassified sequences</taxon>
        <taxon>metagenomes</taxon>
        <taxon>ecological metagenomes</taxon>
    </lineage>
</organism>
<dbReference type="Gene3D" id="3.10.180.10">
    <property type="entry name" value="2,3-Dihydroxybiphenyl 1,2-Dioxygenase, domain 1"/>
    <property type="match status" value="1"/>
</dbReference>
<gene>
    <name evidence="2" type="ORF">CARN3_0447</name>
</gene>
<dbReference type="CDD" id="cd07247">
    <property type="entry name" value="SgaA_N_like"/>
    <property type="match status" value="1"/>
</dbReference>
<dbReference type="SUPFAM" id="SSF54593">
    <property type="entry name" value="Glyoxalase/Bleomycin resistance protein/Dihydroxybiphenyl dioxygenase"/>
    <property type="match status" value="1"/>
</dbReference>
<dbReference type="InterPro" id="IPR037523">
    <property type="entry name" value="VOC_core"/>
</dbReference>
<dbReference type="InterPro" id="IPR004360">
    <property type="entry name" value="Glyas_Fos-R_dOase_dom"/>
</dbReference>
<dbReference type="InterPro" id="IPR052164">
    <property type="entry name" value="Anthracycline_SecMetBiosynth"/>
</dbReference>
<dbReference type="PANTHER" id="PTHR33993">
    <property type="entry name" value="GLYOXALASE-RELATED"/>
    <property type="match status" value="1"/>
</dbReference>
<dbReference type="PROSITE" id="PS51819">
    <property type="entry name" value="VOC"/>
    <property type="match status" value="1"/>
</dbReference>
<dbReference type="AlphaFoldDB" id="E6PX57"/>
<reference evidence="2" key="1">
    <citation type="submission" date="2009-10" db="EMBL/GenBank/DDBJ databases">
        <title>Diversity of trophic interactions inside an arsenic-rich microbial ecosystem.</title>
        <authorList>
            <person name="Bertin P.N."/>
            <person name="Heinrich-Salmeron A."/>
            <person name="Pelletier E."/>
            <person name="Goulhen-Chollet F."/>
            <person name="Arsene-Ploetze F."/>
            <person name="Gallien S."/>
            <person name="Calteau A."/>
            <person name="Vallenet D."/>
            <person name="Casiot C."/>
            <person name="Chane-Woon-Ming B."/>
            <person name="Giloteaux L."/>
            <person name="Barakat M."/>
            <person name="Bonnefoy V."/>
            <person name="Bruneel O."/>
            <person name="Chandler M."/>
            <person name="Cleiss J."/>
            <person name="Duran R."/>
            <person name="Elbaz-Poulichet F."/>
            <person name="Fonknechten N."/>
            <person name="Lauga B."/>
            <person name="Mornico D."/>
            <person name="Ortet P."/>
            <person name="Schaeffer C."/>
            <person name="Siguier P."/>
            <person name="Alexander Thil Smith A."/>
            <person name="Van Dorsselaer A."/>
            <person name="Weissenbach J."/>
            <person name="Medigue C."/>
            <person name="Le Paslier D."/>
        </authorList>
    </citation>
    <scope>NUCLEOTIDE SEQUENCE</scope>
</reference>
<dbReference type="EMBL" id="CABN01000025">
    <property type="protein sequence ID" value="CBH99516.1"/>
    <property type="molecule type" value="Genomic_DNA"/>
</dbReference>
<dbReference type="InterPro" id="IPR029068">
    <property type="entry name" value="Glyas_Bleomycin-R_OHBP_Dase"/>
</dbReference>
<keyword evidence="2" id="KW-0223">Dioxygenase</keyword>
<comment type="caution">
    <text evidence="2">The sequence shown here is derived from an EMBL/GenBank/DDBJ whole genome shotgun (WGS) entry which is preliminary data.</text>
</comment>
<keyword evidence="2" id="KW-0560">Oxidoreductase</keyword>
<name>E6PX57_9ZZZZ</name>
<sequence length="148" mass="15968">MRLDISQKALRFSLDFTQNTATEGQVMSIPGNNHKINYIEFTSSDISKTKNFYSTVFGWNFEDWGPDYISFGAASAGVDGGFMRGNSQSGDSQRGGPLVVLYATDLAATEKAIVAAGGSITVPTFEFPGGHRFHFSDGAGNHLAVWSE</sequence>
<dbReference type="GO" id="GO:0051213">
    <property type="term" value="F:dioxygenase activity"/>
    <property type="evidence" value="ECO:0007669"/>
    <property type="project" value="UniProtKB-KW"/>
</dbReference>
<evidence type="ECO:0000313" key="2">
    <source>
        <dbReference type="EMBL" id="CBH99516.1"/>
    </source>
</evidence>
<accession>E6PX57</accession>
<evidence type="ECO:0000259" key="1">
    <source>
        <dbReference type="PROSITE" id="PS51819"/>
    </source>
</evidence>
<proteinExistence type="predicted"/>
<protein>
    <submittedName>
        <fullName evidence="2">Glyoxalase/bleomycin resistance protein/dioxygenase (Modular protein)</fullName>
    </submittedName>
</protein>
<dbReference type="PANTHER" id="PTHR33993:SF1">
    <property type="entry name" value="GLYOXALASE FAMILY PROTEIN"/>
    <property type="match status" value="1"/>
</dbReference>
<dbReference type="Pfam" id="PF00903">
    <property type="entry name" value="Glyoxalase"/>
    <property type="match status" value="1"/>
</dbReference>
<feature type="domain" description="VOC" evidence="1">
    <location>
        <begin position="35"/>
        <end position="148"/>
    </location>
</feature>